<dbReference type="Proteomes" id="UP000288293">
    <property type="component" value="Unassembled WGS sequence"/>
</dbReference>
<dbReference type="AlphaFoldDB" id="A0A432WAN1"/>
<dbReference type="Pfam" id="PF02470">
    <property type="entry name" value="MlaD"/>
    <property type="match status" value="1"/>
</dbReference>
<evidence type="ECO:0000259" key="1">
    <source>
        <dbReference type="Pfam" id="PF02470"/>
    </source>
</evidence>
<proteinExistence type="predicted"/>
<dbReference type="GO" id="GO:0005548">
    <property type="term" value="F:phospholipid transporter activity"/>
    <property type="evidence" value="ECO:0007669"/>
    <property type="project" value="TreeGrafter"/>
</dbReference>
<dbReference type="InterPro" id="IPR052336">
    <property type="entry name" value="MlaD_Phospholipid_Transporter"/>
</dbReference>
<sequence>METRKTEILVGVFVATAIVALVFLALRVASNTDVTRGDTYVISAKFDNIGGLKVRSPVKIGGVTVGRVSNIYLDGDYYEPVVEMRISTRYNAIPETSTVSVLTSGLLGEQYLGLEPGFIDDGIMMLEDGDYVQNTNSAMVLEELIGQFLFSQGDN</sequence>
<dbReference type="OrthoDB" id="9788420at2"/>
<dbReference type="NCBIfam" id="TIGR04430">
    <property type="entry name" value="OM_asym_MlaD"/>
    <property type="match status" value="1"/>
</dbReference>
<dbReference type="PANTHER" id="PTHR33371:SF4">
    <property type="entry name" value="INTERMEMBRANE PHOSPHOLIPID TRANSPORT SYSTEM BINDING PROTEIN MLAD"/>
    <property type="match status" value="1"/>
</dbReference>
<dbReference type="EMBL" id="PIPL01000001">
    <property type="protein sequence ID" value="RUO26648.1"/>
    <property type="molecule type" value="Genomic_DNA"/>
</dbReference>
<name>A0A432WAN1_9GAMM</name>
<dbReference type="PANTHER" id="PTHR33371">
    <property type="entry name" value="INTERMEMBRANE PHOSPHOLIPID TRANSPORT SYSTEM BINDING PROTEIN MLAD-RELATED"/>
    <property type="match status" value="1"/>
</dbReference>
<gene>
    <name evidence="2" type="primary">mlaD</name>
    <name evidence="2" type="ORF">CWE09_08100</name>
</gene>
<dbReference type="InterPro" id="IPR003399">
    <property type="entry name" value="Mce/MlaD"/>
</dbReference>
<accession>A0A432WAN1</accession>
<comment type="caution">
    <text evidence="2">The sequence shown here is derived from an EMBL/GenBank/DDBJ whole genome shotgun (WGS) entry which is preliminary data.</text>
</comment>
<evidence type="ECO:0000313" key="2">
    <source>
        <dbReference type="EMBL" id="RUO26648.1"/>
    </source>
</evidence>
<dbReference type="GO" id="GO:0005543">
    <property type="term" value="F:phospholipid binding"/>
    <property type="evidence" value="ECO:0007669"/>
    <property type="project" value="TreeGrafter"/>
</dbReference>
<evidence type="ECO:0000313" key="3">
    <source>
        <dbReference type="Proteomes" id="UP000288293"/>
    </source>
</evidence>
<keyword evidence="3" id="KW-1185">Reference proteome</keyword>
<dbReference type="RefSeq" id="WP_126803458.1">
    <property type="nucleotide sequence ID" value="NZ_PIPL01000001.1"/>
</dbReference>
<dbReference type="InterPro" id="IPR030970">
    <property type="entry name" value="ABC_MlaD"/>
</dbReference>
<feature type="domain" description="Mce/MlaD" evidence="1">
    <location>
        <begin position="39"/>
        <end position="117"/>
    </location>
</feature>
<protein>
    <submittedName>
        <fullName evidence="2">Outer membrane lipid asymmetry maintenance protein MlaD</fullName>
    </submittedName>
</protein>
<reference evidence="2 3" key="1">
    <citation type="journal article" date="2011" name="Front. Microbiol.">
        <title>Genomic signatures of strain selection and enhancement in Bacillus atrophaeus var. globigii, a historical biowarfare simulant.</title>
        <authorList>
            <person name="Gibbons H.S."/>
            <person name="Broomall S.M."/>
            <person name="McNew L.A."/>
            <person name="Daligault H."/>
            <person name="Chapman C."/>
            <person name="Bruce D."/>
            <person name="Karavis M."/>
            <person name="Krepps M."/>
            <person name="McGregor P.A."/>
            <person name="Hong C."/>
            <person name="Park K.H."/>
            <person name="Akmal A."/>
            <person name="Feldman A."/>
            <person name="Lin J.S."/>
            <person name="Chang W.E."/>
            <person name="Higgs B.W."/>
            <person name="Demirev P."/>
            <person name="Lindquist J."/>
            <person name="Liem A."/>
            <person name="Fochler E."/>
            <person name="Read T.D."/>
            <person name="Tapia R."/>
            <person name="Johnson S."/>
            <person name="Bishop-Lilly K.A."/>
            <person name="Detter C."/>
            <person name="Han C."/>
            <person name="Sozhamannan S."/>
            <person name="Rosenzweig C.N."/>
            <person name="Skowronski E.W."/>
        </authorList>
    </citation>
    <scope>NUCLEOTIDE SEQUENCE [LARGE SCALE GENOMIC DNA]</scope>
    <source>
        <strain evidence="2 3">MLST1</strain>
    </source>
</reference>
<organism evidence="2 3">
    <name type="scientific">Aliidiomarina minuta</name>
    <dbReference type="NCBI Taxonomy" id="880057"/>
    <lineage>
        <taxon>Bacteria</taxon>
        <taxon>Pseudomonadati</taxon>
        <taxon>Pseudomonadota</taxon>
        <taxon>Gammaproteobacteria</taxon>
        <taxon>Alteromonadales</taxon>
        <taxon>Idiomarinaceae</taxon>
        <taxon>Aliidiomarina</taxon>
    </lineage>
</organism>